<dbReference type="Proteomes" id="UP000887566">
    <property type="component" value="Unplaced"/>
</dbReference>
<feature type="compositionally biased region" description="Polar residues" evidence="1">
    <location>
        <begin position="21"/>
        <end position="39"/>
    </location>
</feature>
<evidence type="ECO:0000313" key="3">
    <source>
        <dbReference type="WBParaSite" id="PSAMB.scaffold3879size16548.g22800.t1"/>
    </source>
</evidence>
<feature type="compositionally biased region" description="Low complexity" evidence="1">
    <location>
        <begin position="137"/>
        <end position="148"/>
    </location>
</feature>
<protein>
    <submittedName>
        <fullName evidence="3">Uncharacterized protein</fullName>
    </submittedName>
</protein>
<reference evidence="3" key="1">
    <citation type="submission" date="2022-11" db="UniProtKB">
        <authorList>
            <consortium name="WormBaseParasite"/>
        </authorList>
    </citation>
    <scope>IDENTIFICATION</scope>
</reference>
<feature type="region of interest" description="Disordered" evidence="1">
    <location>
        <begin position="1"/>
        <end position="93"/>
    </location>
</feature>
<keyword evidence="2" id="KW-1185">Reference proteome</keyword>
<evidence type="ECO:0000313" key="2">
    <source>
        <dbReference type="Proteomes" id="UP000887566"/>
    </source>
</evidence>
<feature type="region of interest" description="Disordered" evidence="1">
    <location>
        <begin position="137"/>
        <end position="168"/>
    </location>
</feature>
<feature type="compositionally biased region" description="Basic and acidic residues" evidence="1">
    <location>
        <begin position="1"/>
        <end position="20"/>
    </location>
</feature>
<feature type="compositionally biased region" description="Basic and acidic residues" evidence="1">
    <location>
        <begin position="46"/>
        <end position="82"/>
    </location>
</feature>
<feature type="compositionally biased region" description="Polar residues" evidence="1">
    <location>
        <begin position="158"/>
        <end position="168"/>
    </location>
</feature>
<sequence>MKETDARLTDETQGGRERGRASTSNDSPVSRATEQTSTRLGALAETRIRERGQRRKIDGSAKRGKVGEHRNDPPASRADRPTACHSSSRRAAPLTEFLAVRPRAARPPINAYVLIGGRAPTNRRPSSTGISPFTGAAAAADATLTSSARSHRPPLSRQPPTTHRQKCRWNSAQCNIDETIS</sequence>
<organism evidence="2 3">
    <name type="scientific">Plectus sambesii</name>
    <dbReference type="NCBI Taxonomy" id="2011161"/>
    <lineage>
        <taxon>Eukaryota</taxon>
        <taxon>Metazoa</taxon>
        <taxon>Ecdysozoa</taxon>
        <taxon>Nematoda</taxon>
        <taxon>Chromadorea</taxon>
        <taxon>Plectida</taxon>
        <taxon>Plectina</taxon>
        <taxon>Plectoidea</taxon>
        <taxon>Plectidae</taxon>
        <taxon>Plectus</taxon>
    </lineage>
</organism>
<name>A0A914WFE3_9BILA</name>
<accession>A0A914WFE3</accession>
<dbReference type="AlphaFoldDB" id="A0A914WFE3"/>
<dbReference type="WBParaSite" id="PSAMB.scaffold3879size16548.g22800.t1">
    <property type="protein sequence ID" value="PSAMB.scaffold3879size16548.g22800.t1"/>
    <property type="gene ID" value="PSAMB.scaffold3879size16548.g22800"/>
</dbReference>
<evidence type="ECO:0000256" key="1">
    <source>
        <dbReference type="SAM" id="MobiDB-lite"/>
    </source>
</evidence>
<proteinExistence type="predicted"/>